<protein>
    <submittedName>
        <fullName evidence="3">Exonuclease VII, small subunit</fullName>
    </submittedName>
</protein>
<evidence type="ECO:0000313" key="4">
    <source>
        <dbReference type="Proteomes" id="UP000000466"/>
    </source>
</evidence>
<feature type="compositionally biased region" description="Basic and acidic residues" evidence="1">
    <location>
        <begin position="1329"/>
        <end position="1344"/>
    </location>
</feature>
<feature type="domain" description="YhdP central" evidence="2">
    <location>
        <begin position="7"/>
        <end position="1297"/>
    </location>
</feature>
<proteinExistence type="predicted"/>
<dbReference type="eggNOG" id="COG3164">
    <property type="taxonomic scope" value="Bacteria"/>
</dbReference>
<keyword evidence="3" id="KW-0269">Exonuclease</keyword>
<dbReference type="Pfam" id="PF13116">
    <property type="entry name" value="YhdP"/>
    <property type="match status" value="1"/>
</dbReference>
<dbReference type="STRING" id="1117647.M5M_17515"/>
<dbReference type="PANTHER" id="PTHR38690:SF1">
    <property type="entry name" value="PROTEASE"/>
    <property type="match status" value="1"/>
</dbReference>
<keyword evidence="3" id="KW-0378">Hydrolase</keyword>
<dbReference type="HOGENOM" id="CLU_003522_1_0_6"/>
<dbReference type="EMBL" id="CP003746">
    <property type="protein sequence ID" value="AFV00632.1"/>
    <property type="molecule type" value="Genomic_DNA"/>
</dbReference>
<gene>
    <name evidence="3" type="ordered locus">M5M_17515</name>
</gene>
<evidence type="ECO:0000256" key="1">
    <source>
        <dbReference type="SAM" id="MobiDB-lite"/>
    </source>
</evidence>
<organism evidence="3 4">
    <name type="scientific">Simiduia agarivorans (strain DSM 21679 / JCM 13881 / BCRC 17597 / SA1)</name>
    <dbReference type="NCBI Taxonomy" id="1117647"/>
    <lineage>
        <taxon>Bacteria</taxon>
        <taxon>Pseudomonadati</taxon>
        <taxon>Pseudomonadota</taxon>
        <taxon>Gammaproteobacteria</taxon>
        <taxon>Cellvibrionales</taxon>
        <taxon>Cellvibrionaceae</taxon>
        <taxon>Simiduia</taxon>
    </lineage>
</organism>
<accession>K4KNL8</accession>
<sequence length="1344" mass="146821">MIRLKPLTRLLSLLFRSLWRVLAVALILSALVVQLGRMATPMVADYRQTLVDYVENSTGLNVTIDSLAASWDSLLPVLVIEGLSVSGKAGEPVLSVESALAEVDLLRSLLDQRLRFSDVEFLGLRSHFIQTDAGAYQLAGLQPKLIESAPQARQSIYSLDDLRGLFLVGRSVRLVDLQTQLTLASGHQIELVVNQILLEHSQNRHRLSADIQLDEQPEAIKLVLEGSGDPFNIDEFGSQGYVKIDRLPSEKIMALLAQQYWQGLPEGQWRKEGEVSVEAWVSLTPDRGLDWIGKVNLTGLPFELDGRQIPLRKMSADITGHAYFGGEWQVQLQQIDLAWGNQSHPLFALGMGAGANGEKYFQADRLLLSLWSRWLNRLSALPEKLQGLAEDLSPGGELKNLHAGWSQPDLSDVLLRANLHQASAGAWHGAPAVTGVDGYVQSTLRDGFVVLDSRDRFSMHYTSVYDNPMAYDTARGHVAWWIRPEQQAVYVNSGPIAFTGADGEATGFLYIDIPTQGRDMPLELLLQIGIRNSAAQYHKKYVPRVVSDNLRSWLDTAVQGGDVLAGGFLYHGFLKAEGRQPSVQLWLDIDNAALAFSPDWPALRNAKAELVLDGGHLQVNSDRALILDSQISQTRVVLEKTDNRDWLNIDSDLNGPLRDAGLLLADSALADMTGQVFSSWEFSGQYQGKLKLAIPMGELAQRRMGYEVNLQLAQASVSIPAIAMTAEQIAGELLVSDSRAVSIGAMQGSLWGEPFTLTAGLNGKKDTINLAIDTRASAGALLQWAGAPAIEQVSGSARFTVLVDIPWQRPEAQSILTVKSDLAGIALDLPAPLDKQADQSIGLHVSMPLAQDRLALDGAVGKYLNARLLWTRRPQGLTFDRGDVQFNGTARLPSQPMLSIGMQVQTLDLGPWRALLDQQLVQQRADVAPVQDGPVYPPIYLSLATENLMIDAQHSLGESSVEAIRSQDHWMINLRNERITGALTIPAGDAPLDLSLSNLRLPLWPEATTAAPAPDNQRELIWRQLTDLPAMKVAVGQLFYNEKNVGQFGFESETVGEQLRISSLTGNVFDLQFVADAQGLSPEITWDKASNLSRVSGRLAAGDLGNSMDSLGMTKLIESRNAEINLALSWLGTPMDAGIGQLDGNVQFAFNKGRFLRQDASASNALMRLMGILNFDTWIRRLQLDFSDVYASGMAYDQVTGDLVFAGGQVTMNQPVSVKTPSSKMQMAGSVDLVRNQLDTQLTVNLPVLDNLTFIAAVSAGLPVAAGVFVASRLFEKQFDQMTSVNYSVVGPLDSPEMKFIQISNPLGQSVKPGTQAGETRGVEPSAQARDERQTDEPATDRPL</sequence>
<dbReference type="GO" id="GO:0004527">
    <property type="term" value="F:exonuclease activity"/>
    <property type="evidence" value="ECO:0007669"/>
    <property type="project" value="UniProtKB-KW"/>
</dbReference>
<dbReference type="InterPro" id="IPR025263">
    <property type="entry name" value="YhdP_central"/>
</dbReference>
<evidence type="ECO:0000313" key="3">
    <source>
        <dbReference type="EMBL" id="AFV00632.1"/>
    </source>
</evidence>
<name>K4KNL8_SIMAS</name>
<feature type="region of interest" description="Disordered" evidence="1">
    <location>
        <begin position="1306"/>
        <end position="1344"/>
    </location>
</feature>
<dbReference type="KEGG" id="saga:M5M_17515"/>
<dbReference type="InterPro" id="IPR011836">
    <property type="entry name" value="YhdP"/>
</dbReference>
<keyword evidence="4" id="KW-1185">Reference proteome</keyword>
<keyword evidence="3" id="KW-0540">Nuclease</keyword>
<dbReference type="Proteomes" id="UP000000466">
    <property type="component" value="Chromosome"/>
</dbReference>
<reference evidence="3 4" key="1">
    <citation type="journal article" date="2013" name="Genome Announc.">
        <title>Complete genome sequence of Simiduia agarivorans SA1(T), a marine bacterium able to degrade a variety of polysaccharides.</title>
        <authorList>
            <person name="Lin S.Y."/>
            <person name="Shieh W.Y."/>
            <person name="Chen J.S."/>
            <person name="Tang S.L."/>
        </authorList>
    </citation>
    <scope>NUCLEOTIDE SEQUENCE [LARGE SCALE GENOMIC DNA]</scope>
    <source>
        <strain evidence="4">DSM 21679 / JCM 13881 / BCRC 17597 / SA1</strain>
    </source>
</reference>
<dbReference type="NCBIfam" id="TIGR02099">
    <property type="entry name" value="YhdP family protein"/>
    <property type="match status" value="1"/>
</dbReference>
<dbReference type="PANTHER" id="PTHR38690">
    <property type="entry name" value="PROTEASE-RELATED"/>
    <property type="match status" value="1"/>
</dbReference>
<evidence type="ECO:0000259" key="2">
    <source>
        <dbReference type="Pfam" id="PF13116"/>
    </source>
</evidence>